<dbReference type="OrthoDB" id="5875208at2759"/>
<comment type="caution">
    <text evidence="1">The sequence shown here is derived from an EMBL/GenBank/DDBJ whole genome shotgun (WGS) entry which is preliminary data.</text>
</comment>
<protein>
    <submittedName>
        <fullName evidence="1">Uncharacterized protein</fullName>
    </submittedName>
</protein>
<name>A0A016UHF8_9BILA</name>
<dbReference type="Proteomes" id="UP000024635">
    <property type="component" value="Unassembled WGS sequence"/>
</dbReference>
<sequence length="196" mass="23053">MSRREKIKKPTQQACFARMLHCRCRAASAREPALGRDDHDYTVPLQKFDGFCDCRIAAGSARGMRRNHAPNEKRLRGDVLKDDSNGEYHLIMNVRAQVIDKDNAITYFYTDKVMDWSKSTEQNLVWNPKLYYLSPFLPGTIQVKVNGRVVIDRQDNANLCYNAYAWIPHHGIYLLNKRSEWTYMFYYPHYFPQYLS</sequence>
<keyword evidence="2" id="KW-1185">Reference proteome</keyword>
<dbReference type="AlphaFoldDB" id="A0A016UHF8"/>
<evidence type="ECO:0000313" key="1">
    <source>
        <dbReference type="EMBL" id="EYC14341.1"/>
    </source>
</evidence>
<proteinExistence type="predicted"/>
<gene>
    <name evidence="1" type="primary">Acey_s0041.g482</name>
    <name evidence="1" type="ORF">Y032_0041g482</name>
</gene>
<dbReference type="EMBL" id="JARK01001377">
    <property type="protein sequence ID" value="EYC14341.1"/>
    <property type="molecule type" value="Genomic_DNA"/>
</dbReference>
<reference evidence="2" key="1">
    <citation type="journal article" date="2015" name="Nat. Genet.">
        <title>The genome and transcriptome of the zoonotic hookworm Ancylostoma ceylanicum identify infection-specific gene families.</title>
        <authorList>
            <person name="Schwarz E.M."/>
            <person name="Hu Y."/>
            <person name="Antoshechkin I."/>
            <person name="Miller M.M."/>
            <person name="Sternberg P.W."/>
            <person name="Aroian R.V."/>
        </authorList>
    </citation>
    <scope>NUCLEOTIDE SEQUENCE</scope>
    <source>
        <strain evidence="2">HY135</strain>
    </source>
</reference>
<accession>A0A016UHF8</accession>
<evidence type="ECO:0000313" key="2">
    <source>
        <dbReference type="Proteomes" id="UP000024635"/>
    </source>
</evidence>
<organism evidence="1 2">
    <name type="scientific">Ancylostoma ceylanicum</name>
    <dbReference type="NCBI Taxonomy" id="53326"/>
    <lineage>
        <taxon>Eukaryota</taxon>
        <taxon>Metazoa</taxon>
        <taxon>Ecdysozoa</taxon>
        <taxon>Nematoda</taxon>
        <taxon>Chromadorea</taxon>
        <taxon>Rhabditida</taxon>
        <taxon>Rhabditina</taxon>
        <taxon>Rhabditomorpha</taxon>
        <taxon>Strongyloidea</taxon>
        <taxon>Ancylostomatidae</taxon>
        <taxon>Ancylostomatinae</taxon>
        <taxon>Ancylostoma</taxon>
    </lineage>
</organism>